<evidence type="ECO:0000256" key="4">
    <source>
        <dbReference type="PROSITE-ProRule" id="PRU01248"/>
    </source>
</evidence>
<keyword evidence="2 4" id="KW-0238">DNA-binding</keyword>
<dbReference type="SUPFAM" id="SSF56349">
    <property type="entry name" value="DNA breaking-rejoining enzymes"/>
    <property type="match status" value="1"/>
</dbReference>
<dbReference type="CDD" id="cd00397">
    <property type="entry name" value="DNA_BRE_C"/>
    <property type="match status" value="1"/>
</dbReference>
<dbReference type="InterPro" id="IPR013762">
    <property type="entry name" value="Integrase-like_cat_sf"/>
</dbReference>
<keyword evidence="3" id="KW-0233">DNA recombination</keyword>
<dbReference type="EMBL" id="BONE01000046">
    <property type="protein sequence ID" value="GIF75659.1"/>
    <property type="molecule type" value="Genomic_DNA"/>
</dbReference>
<proteinExistence type="predicted"/>
<evidence type="ECO:0000259" key="7">
    <source>
        <dbReference type="PROSITE" id="PS51900"/>
    </source>
</evidence>
<evidence type="ECO:0000256" key="1">
    <source>
        <dbReference type="ARBA" id="ARBA00022908"/>
    </source>
</evidence>
<dbReference type="PROSITE" id="PS51900">
    <property type="entry name" value="CB"/>
    <property type="match status" value="1"/>
</dbReference>
<dbReference type="Gene3D" id="1.10.150.130">
    <property type="match status" value="1"/>
</dbReference>
<dbReference type="InterPro" id="IPR011010">
    <property type="entry name" value="DNA_brk_join_enz"/>
</dbReference>
<organism evidence="8 9">
    <name type="scientific">Asanoa siamensis</name>
    <dbReference type="NCBI Taxonomy" id="926357"/>
    <lineage>
        <taxon>Bacteria</taxon>
        <taxon>Bacillati</taxon>
        <taxon>Actinomycetota</taxon>
        <taxon>Actinomycetes</taxon>
        <taxon>Micromonosporales</taxon>
        <taxon>Micromonosporaceae</taxon>
        <taxon>Asanoa</taxon>
    </lineage>
</organism>
<feature type="domain" description="Core-binding (CB)" evidence="7">
    <location>
        <begin position="59"/>
        <end position="144"/>
    </location>
</feature>
<feature type="compositionally biased region" description="Low complexity" evidence="5">
    <location>
        <begin position="21"/>
        <end position="30"/>
    </location>
</feature>
<dbReference type="RefSeq" id="WP_239127098.1">
    <property type="nucleotide sequence ID" value="NZ_BONE01000046.1"/>
</dbReference>
<dbReference type="Proteomes" id="UP000604117">
    <property type="component" value="Unassembled WGS sequence"/>
</dbReference>
<protein>
    <submittedName>
        <fullName evidence="8">Integrase</fullName>
    </submittedName>
</protein>
<dbReference type="Pfam" id="PF02899">
    <property type="entry name" value="Phage_int_SAM_1"/>
    <property type="match status" value="1"/>
</dbReference>
<dbReference type="InterPro" id="IPR002104">
    <property type="entry name" value="Integrase_catalytic"/>
</dbReference>
<feature type="region of interest" description="Disordered" evidence="5">
    <location>
        <begin position="354"/>
        <end position="413"/>
    </location>
</feature>
<dbReference type="Pfam" id="PF00589">
    <property type="entry name" value="Phage_integrase"/>
    <property type="match status" value="1"/>
</dbReference>
<gene>
    <name evidence="8" type="ORF">Asi02nite_51770</name>
</gene>
<keyword evidence="9" id="KW-1185">Reference proteome</keyword>
<sequence length="413" mass="44859">MTATPPRPTGTMALNPHEVGRAPASSAAADWDPAGARVARLSADVARLPALPPDDGSRYSIRRLTVAWLLETESPKTEQAYQRDLSVYLQWCETERLDPLSARPTDVGQFRVWRSLRGRAGRAAAPSTVARALAAVSSWYTYLVVNTDGRITRNPLDGVKRPKIPNESATVGLTLDEVDALLAAADARAADRAARWRANPSPTLLARYLAAMRDRALLHVLADLGLRIDEALARDVDDLSYNASHRTLRFVGKGGRPRERPMPPDTGDAVDDYLKARAAAAGLTVNMLSGPLFATGAAGTGRLAAPNVFLLIRRLAAKAGIPSAARLSPHSLRHASATAAKQYGVALEDVQDAMGHADPRTTRRYDRDRDNLDRDPAYVLASGRATRRAAKRNEPPAVAPITRDAEEDRRWER</sequence>
<feature type="region of interest" description="Disordered" evidence="5">
    <location>
        <begin position="1"/>
        <end position="30"/>
    </location>
</feature>
<accession>A0ABQ4CWJ3</accession>
<evidence type="ECO:0000256" key="5">
    <source>
        <dbReference type="SAM" id="MobiDB-lite"/>
    </source>
</evidence>
<dbReference type="PANTHER" id="PTHR30349:SF81">
    <property type="entry name" value="TYROSINE RECOMBINASE XERC"/>
    <property type="match status" value="1"/>
</dbReference>
<dbReference type="InterPro" id="IPR050090">
    <property type="entry name" value="Tyrosine_recombinase_XerCD"/>
</dbReference>
<feature type="compositionally biased region" description="Basic and acidic residues" evidence="5">
    <location>
        <begin position="355"/>
        <end position="376"/>
    </location>
</feature>
<evidence type="ECO:0000256" key="3">
    <source>
        <dbReference type="ARBA" id="ARBA00023172"/>
    </source>
</evidence>
<feature type="domain" description="Tyr recombinase" evidence="6">
    <location>
        <begin position="168"/>
        <end position="379"/>
    </location>
</feature>
<reference evidence="8 9" key="1">
    <citation type="submission" date="2021-01" db="EMBL/GenBank/DDBJ databases">
        <title>Whole genome shotgun sequence of Asanoa siamensis NBRC 107932.</title>
        <authorList>
            <person name="Komaki H."/>
            <person name="Tamura T."/>
        </authorList>
    </citation>
    <scope>NUCLEOTIDE SEQUENCE [LARGE SCALE GENOMIC DNA]</scope>
    <source>
        <strain evidence="8 9">NBRC 107932</strain>
    </source>
</reference>
<comment type="caution">
    <text evidence="8">The sequence shown here is derived from an EMBL/GenBank/DDBJ whole genome shotgun (WGS) entry which is preliminary data.</text>
</comment>
<dbReference type="Gene3D" id="1.10.443.10">
    <property type="entry name" value="Intergrase catalytic core"/>
    <property type="match status" value="1"/>
</dbReference>
<evidence type="ECO:0000259" key="6">
    <source>
        <dbReference type="PROSITE" id="PS51898"/>
    </source>
</evidence>
<dbReference type="InterPro" id="IPR010998">
    <property type="entry name" value="Integrase_recombinase_N"/>
</dbReference>
<keyword evidence="1" id="KW-0229">DNA integration</keyword>
<dbReference type="PROSITE" id="PS51898">
    <property type="entry name" value="TYR_RECOMBINASE"/>
    <property type="match status" value="1"/>
</dbReference>
<evidence type="ECO:0000313" key="8">
    <source>
        <dbReference type="EMBL" id="GIF75659.1"/>
    </source>
</evidence>
<name>A0ABQ4CWJ3_9ACTN</name>
<dbReference type="InterPro" id="IPR044068">
    <property type="entry name" value="CB"/>
</dbReference>
<dbReference type="PANTHER" id="PTHR30349">
    <property type="entry name" value="PHAGE INTEGRASE-RELATED"/>
    <property type="match status" value="1"/>
</dbReference>
<dbReference type="InterPro" id="IPR004107">
    <property type="entry name" value="Integrase_SAM-like_N"/>
</dbReference>
<evidence type="ECO:0000313" key="9">
    <source>
        <dbReference type="Proteomes" id="UP000604117"/>
    </source>
</evidence>
<feature type="compositionally biased region" description="Basic and acidic residues" evidence="5">
    <location>
        <begin position="403"/>
        <end position="413"/>
    </location>
</feature>
<evidence type="ECO:0000256" key="2">
    <source>
        <dbReference type="ARBA" id="ARBA00023125"/>
    </source>
</evidence>